<evidence type="ECO:0000313" key="2">
    <source>
        <dbReference type="EMBL" id="OSS55108.1"/>
    </source>
</evidence>
<name>A0A1Y2MIK2_EPING</name>
<protein>
    <submittedName>
        <fullName evidence="2">Uncharacterized protein</fullName>
    </submittedName>
</protein>
<dbReference type="Proteomes" id="UP000193240">
    <property type="component" value="Unassembled WGS sequence"/>
</dbReference>
<dbReference type="AlphaFoldDB" id="A0A1Y2MIK2"/>
<dbReference type="EMBL" id="KZ107838">
    <property type="protein sequence ID" value="OSS55108.1"/>
    <property type="molecule type" value="Genomic_DNA"/>
</dbReference>
<evidence type="ECO:0000313" key="3">
    <source>
        <dbReference type="Proteomes" id="UP000193240"/>
    </source>
</evidence>
<feature type="region of interest" description="Disordered" evidence="1">
    <location>
        <begin position="1"/>
        <end position="39"/>
    </location>
</feature>
<proteinExistence type="predicted"/>
<gene>
    <name evidence="2" type="ORF">B5807_00870</name>
</gene>
<organism evidence="2 3">
    <name type="scientific">Epicoccum nigrum</name>
    <name type="common">Soil fungus</name>
    <name type="synonym">Epicoccum purpurascens</name>
    <dbReference type="NCBI Taxonomy" id="105696"/>
    <lineage>
        <taxon>Eukaryota</taxon>
        <taxon>Fungi</taxon>
        <taxon>Dikarya</taxon>
        <taxon>Ascomycota</taxon>
        <taxon>Pezizomycotina</taxon>
        <taxon>Dothideomycetes</taxon>
        <taxon>Pleosporomycetidae</taxon>
        <taxon>Pleosporales</taxon>
        <taxon>Pleosporineae</taxon>
        <taxon>Didymellaceae</taxon>
        <taxon>Epicoccum</taxon>
    </lineage>
</organism>
<reference evidence="2 3" key="1">
    <citation type="journal article" date="2017" name="Genome Announc.">
        <title>Genome sequence of the saprophytic ascomycete Epicoccum nigrum ICMP 19927 strain isolated from New Zealand.</title>
        <authorList>
            <person name="Fokin M."/>
            <person name="Fleetwood D."/>
            <person name="Weir B.S."/>
            <person name="Villas-Boas S.G."/>
        </authorList>
    </citation>
    <scope>NUCLEOTIDE SEQUENCE [LARGE SCALE GENOMIC DNA]</scope>
    <source>
        <strain evidence="2 3">ICMP 19927</strain>
    </source>
</reference>
<feature type="region of interest" description="Disordered" evidence="1">
    <location>
        <begin position="61"/>
        <end position="90"/>
    </location>
</feature>
<keyword evidence="3" id="KW-1185">Reference proteome</keyword>
<sequence length="112" mass="12224">MRAEEDARRERAKPAAEHLSAPRSDVQHGRAPEAPALSSWGVAKDTAVADLLLADIPVNSPRLPRIEEPRPSPFPSRAQPQLLLPFSNHPAPPRLAIASTRITSLRYNALVV</sequence>
<accession>A0A1Y2MIK2</accession>
<dbReference type="InParanoid" id="A0A1Y2MIK2"/>
<evidence type="ECO:0000256" key="1">
    <source>
        <dbReference type="SAM" id="MobiDB-lite"/>
    </source>
</evidence>
<feature type="compositionally biased region" description="Basic and acidic residues" evidence="1">
    <location>
        <begin position="1"/>
        <end position="16"/>
    </location>
</feature>